<evidence type="ECO:0000259" key="1">
    <source>
        <dbReference type="Pfam" id="PF00078"/>
    </source>
</evidence>
<reference evidence="3" key="1">
    <citation type="submission" date="2025-08" db="UniProtKB">
        <authorList>
            <consortium name="RefSeq"/>
        </authorList>
    </citation>
    <scope>IDENTIFICATION</scope>
</reference>
<dbReference type="Gene3D" id="3.30.70.270">
    <property type="match status" value="1"/>
</dbReference>
<dbReference type="CDD" id="cd05481">
    <property type="entry name" value="retropepsin_like_LTR_1"/>
    <property type="match status" value="1"/>
</dbReference>
<dbReference type="RefSeq" id="XP_014673997.1">
    <property type="nucleotide sequence ID" value="XM_014818511.1"/>
</dbReference>
<dbReference type="InterPro" id="IPR000477">
    <property type="entry name" value="RT_dom"/>
</dbReference>
<dbReference type="InterPro" id="IPR050951">
    <property type="entry name" value="Retrovirus_Pol_polyprotein"/>
</dbReference>
<feature type="domain" description="Reverse transcriptase" evidence="1">
    <location>
        <begin position="265"/>
        <end position="367"/>
    </location>
</feature>
<protein>
    <submittedName>
        <fullName evidence="3">Uncharacterized protein K02A2.6-like</fullName>
    </submittedName>
</protein>
<dbReference type="Pfam" id="PF00078">
    <property type="entry name" value="RVT_1"/>
    <property type="match status" value="1"/>
</dbReference>
<dbReference type="InterPro" id="IPR043502">
    <property type="entry name" value="DNA/RNA_pol_sf"/>
</dbReference>
<gene>
    <name evidence="3" type="primary">LOC106814213</name>
</gene>
<evidence type="ECO:0000313" key="3">
    <source>
        <dbReference type="RefSeq" id="XP_014673997.1"/>
    </source>
</evidence>
<dbReference type="PANTHER" id="PTHR37984:SF7">
    <property type="entry name" value="INTEGRASE CATALYTIC DOMAIN-CONTAINING PROTEIN"/>
    <property type="match status" value="1"/>
</dbReference>
<sequence length="432" mass="48848">MHTDAIHNAQDSAKDLGERFDRLQFSNITVSTMCLDKMQRDEAFAGLDIKLRNRPGVHTLRLKVDTGAQGNTLPLSVFRRMYPNMLTTEGYPAQEIAMAAKRTRLTAYNSTPIPCRRAIDVPCSYNGSEWTDCRFYIVDVEGPAVIGLQSSERLKLVTLHCAINSTNIADSVTTKSSMRADVSSIGNVHDLKRLYPEQFDRIGCMPGTFKITVDPNAPAHVDAPRKPPIALKDEIKKELDYMEENHVIRKVTEPSDWVSSLAYSHKKDGSLRVCLDPRYLNRALKRPYHKIPTVEELTHHFAGAKVFSKLDAKAGYWSIKLDEESQLLTTFQSPFGRYCFVRLPFGLSVSQDIFQLKMDQILDQVDGAVATSRPLRDLLTKMLHSCGGHHLRLLMSYELVTRDSRCSTLNLVAPLRYGRMYSQTYYGHQGID</sequence>
<dbReference type="InterPro" id="IPR043128">
    <property type="entry name" value="Rev_trsase/Diguanyl_cyclase"/>
</dbReference>
<organism evidence="2 3">
    <name type="scientific">Priapulus caudatus</name>
    <name type="common">Priapulid worm</name>
    <dbReference type="NCBI Taxonomy" id="37621"/>
    <lineage>
        <taxon>Eukaryota</taxon>
        <taxon>Metazoa</taxon>
        <taxon>Ecdysozoa</taxon>
        <taxon>Scalidophora</taxon>
        <taxon>Priapulida</taxon>
        <taxon>Priapulimorpha</taxon>
        <taxon>Priapulimorphida</taxon>
        <taxon>Priapulidae</taxon>
        <taxon>Priapulus</taxon>
    </lineage>
</organism>
<dbReference type="Gene3D" id="3.10.10.10">
    <property type="entry name" value="HIV Type 1 Reverse Transcriptase, subunit A, domain 1"/>
    <property type="match status" value="1"/>
</dbReference>
<accession>A0ABM1EP76</accession>
<dbReference type="PANTHER" id="PTHR37984">
    <property type="entry name" value="PROTEIN CBG26694"/>
    <property type="match status" value="1"/>
</dbReference>
<evidence type="ECO:0000313" key="2">
    <source>
        <dbReference type="Proteomes" id="UP000695022"/>
    </source>
</evidence>
<name>A0ABM1EP76_PRICU</name>
<keyword evidence="2" id="KW-1185">Reference proteome</keyword>
<proteinExistence type="predicted"/>
<dbReference type="CDD" id="cd01647">
    <property type="entry name" value="RT_LTR"/>
    <property type="match status" value="1"/>
</dbReference>
<dbReference type="Proteomes" id="UP000695022">
    <property type="component" value="Unplaced"/>
</dbReference>
<dbReference type="GeneID" id="106814213"/>
<dbReference type="SUPFAM" id="SSF56672">
    <property type="entry name" value="DNA/RNA polymerases"/>
    <property type="match status" value="1"/>
</dbReference>